<dbReference type="PANTHER" id="PTHR30579">
    <property type="entry name" value="TRANSCRIPTIONAL REGULATOR"/>
    <property type="match status" value="1"/>
</dbReference>
<dbReference type="Gene3D" id="3.40.190.290">
    <property type="match status" value="1"/>
</dbReference>
<dbReference type="InterPro" id="IPR005119">
    <property type="entry name" value="LysR_subst-bd"/>
</dbReference>
<dbReference type="PANTHER" id="PTHR30579:SF2">
    <property type="entry name" value="HTH-TYPE TRANSCRIPTIONAL REGULATOR ARGP"/>
    <property type="match status" value="1"/>
</dbReference>
<keyword evidence="2" id="KW-0805">Transcription regulation</keyword>
<evidence type="ECO:0000256" key="4">
    <source>
        <dbReference type="ARBA" id="ARBA00023159"/>
    </source>
</evidence>
<protein>
    <submittedName>
        <fullName evidence="7">Transcriptional regulator ArgP</fullName>
    </submittedName>
</protein>
<dbReference type="GO" id="GO:0003677">
    <property type="term" value="F:DNA binding"/>
    <property type="evidence" value="ECO:0007669"/>
    <property type="project" value="UniProtKB-KW"/>
</dbReference>
<keyword evidence="4" id="KW-0010">Activator</keyword>
<gene>
    <name evidence="7" type="primary">iciA</name>
    <name evidence="7" type="ORF">nbrc107696_07010</name>
</gene>
<proteinExistence type="inferred from homology"/>
<dbReference type="Pfam" id="PF00126">
    <property type="entry name" value="HTH_1"/>
    <property type="match status" value="1"/>
</dbReference>
<evidence type="ECO:0000256" key="5">
    <source>
        <dbReference type="ARBA" id="ARBA00023163"/>
    </source>
</evidence>
<name>A0A7I9V491_9ACTN</name>
<dbReference type="InterPro" id="IPR017685">
    <property type="entry name" value="ArgP"/>
</dbReference>
<dbReference type="AlphaFoldDB" id="A0A7I9V491"/>
<dbReference type="Gene3D" id="1.10.10.10">
    <property type="entry name" value="Winged helix-like DNA-binding domain superfamily/Winged helix DNA-binding domain"/>
    <property type="match status" value="1"/>
</dbReference>
<sequence length="320" mass="34823">MISGMDVSAEGLVTLSAVLREGTFEAAAASLHVTPSAVSQRIKALEQSVGRVLVRRVKPVTATPDGEVLARLGEQWSLLVAEAQGELTGIAHEPDVDPRLLPRVTIAVACNADSLATWFLPVVAEFHGAHPVSIDLHRDDESVTTAMLRAGDVVGAVTSEPTVVRGCKTVELGSLRYFPVASPEFIDRWLPNGVRARDMRHAPMVMFDRKDHLQIKALKHLVSEPISPPVNYIPAASEYRRAIQAGIGWGAVPEVEIDDEQIGRRLVPLSRKPIDVPLFWQHWKLRSPLVTALTELVVDHAARNLVPPRRGLAPVPSGGR</sequence>
<evidence type="ECO:0000259" key="6">
    <source>
        <dbReference type="PROSITE" id="PS50931"/>
    </source>
</evidence>
<dbReference type="EMBL" id="BJOV01000002">
    <property type="protein sequence ID" value="GEE00255.1"/>
    <property type="molecule type" value="Genomic_DNA"/>
</dbReference>
<keyword evidence="8" id="KW-1185">Reference proteome</keyword>
<dbReference type="SUPFAM" id="SSF53850">
    <property type="entry name" value="Periplasmic binding protein-like II"/>
    <property type="match status" value="1"/>
</dbReference>
<keyword evidence="3" id="KW-0238">DNA-binding</keyword>
<organism evidence="7 8">
    <name type="scientific">Gordonia spumicola</name>
    <dbReference type="NCBI Taxonomy" id="589161"/>
    <lineage>
        <taxon>Bacteria</taxon>
        <taxon>Bacillati</taxon>
        <taxon>Actinomycetota</taxon>
        <taxon>Actinomycetes</taxon>
        <taxon>Mycobacteriales</taxon>
        <taxon>Gordoniaceae</taxon>
        <taxon>Gordonia</taxon>
    </lineage>
</organism>
<dbReference type="Proteomes" id="UP000444960">
    <property type="component" value="Unassembled WGS sequence"/>
</dbReference>
<dbReference type="GO" id="GO:0003700">
    <property type="term" value="F:DNA-binding transcription factor activity"/>
    <property type="evidence" value="ECO:0007669"/>
    <property type="project" value="InterPro"/>
</dbReference>
<evidence type="ECO:0000313" key="7">
    <source>
        <dbReference type="EMBL" id="GEE00255.1"/>
    </source>
</evidence>
<comment type="similarity">
    <text evidence="1">Belongs to the LysR transcriptional regulatory family.</text>
</comment>
<accession>A0A7I9V491</accession>
<feature type="domain" description="HTH lysR-type" evidence="6">
    <location>
        <begin position="7"/>
        <end position="63"/>
    </location>
</feature>
<evidence type="ECO:0000256" key="2">
    <source>
        <dbReference type="ARBA" id="ARBA00023015"/>
    </source>
</evidence>
<dbReference type="SUPFAM" id="SSF46785">
    <property type="entry name" value="Winged helix' DNA-binding domain"/>
    <property type="match status" value="1"/>
</dbReference>
<dbReference type="Pfam" id="PF03466">
    <property type="entry name" value="LysR_substrate"/>
    <property type="match status" value="1"/>
</dbReference>
<comment type="caution">
    <text evidence="7">The sequence shown here is derived from an EMBL/GenBank/DDBJ whole genome shotgun (WGS) entry which is preliminary data.</text>
</comment>
<dbReference type="InterPro" id="IPR036390">
    <property type="entry name" value="WH_DNA-bd_sf"/>
</dbReference>
<keyword evidence="5" id="KW-0804">Transcription</keyword>
<dbReference type="NCBIfam" id="NF002964">
    <property type="entry name" value="PRK03635.1"/>
    <property type="match status" value="1"/>
</dbReference>
<dbReference type="PROSITE" id="PS50931">
    <property type="entry name" value="HTH_LYSR"/>
    <property type="match status" value="1"/>
</dbReference>
<evidence type="ECO:0000256" key="3">
    <source>
        <dbReference type="ARBA" id="ARBA00023125"/>
    </source>
</evidence>
<reference evidence="8" key="1">
    <citation type="submission" date="2019-06" db="EMBL/GenBank/DDBJ databases">
        <title>Gordonia isolated from sludge of a wastewater treatment plant.</title>
        <authorList>
            <person name="Tamura T."/>
            <person name="Aoyama K."/>
            <person name="Kang Y."/>
            <person name="Saito S."/>
            <person name="Akiyama N."/>
            <person name="Yazawa K."/>
            <person name="Gonoi T."/>
            <person name="Mikami Y."/>
        </authorList>
    </citation>
    <scope>NUCLEOTIDE SEQUENCE [LARGE SCALE GENOMIC DNA]</scope>
    <source>
        <strain evidence="8">NBRC 107696</strain>
    </source>
</reference>
<dbReference type="InterPro" id="IPR036388">
    <property type="entry name" value="WH-like_DNA-bd_sf"/>
</dbReference>
<dbReference type="NCBIfam" id="TIGR03298">
    <property type="entry name" value="argP"/>
    <property type="match status" value="1"/>
</dbReference>
<evidence type="ECO:0000256" key="1">
    <source>
        <dbReference type="ARBA" id="ARBA00009437"/>
    </source>
</evidence>
<dbReference type="InterPro" id="IPR000847">
    <property type="entry name" value="LysR_HTH_N"/>
</dbReference>
<evidence type="ECO:0000313" key="8">
    <source>
        <dbReference type="Proteomes" id="UP000444960"/>
    </source>
</evidence>
<dbReference type="InterPro" id="IPR050176">
    <property type="entry name" value="LTTR"/>
</dbReference>